<evidence type="ECO:0000313" key="1">
    <source>
        <dbReference type="EMBL" id="MCQ1539299.1"/>
    </source>
</evidence>
<comment type="caution">
    <text evidence="1">The sequence shown here is derived from an EMBL/GenBank/DDBJ whole genome shotgun (WGS) entry which is preliminary data.</text>
</comment>
<dbReference type="InterPro" id="IPR009563">
    <property type="entry name" value="SSSCA1"/>
</dbReference>
<accession>A0ABD4TK64</accession>
<dbReference type="EMBL" id="VOTZ01000024">
    <property type="protein sequence ID" value="MCQ1539299.1"/>
    <property type="molecule type" value="Genomic_DNA"/>
</dbReference>
<dbReference type="RefSeq" id="WP_255333265.1">
    <property type="nucleotide sequence ID" value="NZ_VOTZ01000024.1"/>
</dbReference>
<evidence type="ECO:0000313" key="2">
    <source>
        <dbReference type="Proteomes" id="UP001524383"/>
    </source>
</evidence>
<dbReference type="PANTHER" id="PTHR16537:SF1">
    <property type="entry name" value="PROTEIN ZNRD2"/>
    <property type="match status" value="1"/>
</dbReference>
<keyword evidence="2" id="KW-1185">Reference proteome</keyword>
<dbReference type="PANTHER" id="PTHR16537">
    <property type="entry name" value="SJOEGREN SYNDROME/SCLERODERMA AUTOANTIGEN 1"/>
    <property type="match status" value="1"/>
</dbReference>
<gene>
    <name evidence="1" type="ORF">FTO68_09935</name>
</gene>
<dbReference type="Proteomes" id="UP001524383">
    <property type="component" value="Unassembled WGS sequence"/>
</dbReference>
<dbReference type="Pfam" id="PF06677">
    <property type="entry name" value="Auto_anti-p27"/>
    <property type="match status" value="1"/>
</dbReference>
<protein>
    <recommendedName>
        <fullName evidence="3">Sjogrens syndrome scleroderma autoantigen 1</fullName>
    </recommendedName>
</protein>
<reference evidence="1 2" key="1">
    <citation type="submission" date="2019-08" db="EMBL/GenBank/DDBJ databases">
        <authorList>
            <person name="Chen S.-C."/>
            <person name="Lai M.-C."/>
            <person name="You Y.-T."/>
        </authorList>
    </citation>
    <scope>NUCLEOTIDE SEQUENCE [LARGE SCALE GENOMIC DNA]</scope>
    <source>
        <strain evidence="1 2">P2F9704a</strain>
    </source>
</reference>
<dbReference type="InterPro" id="IPR051888">
    <property type="entry name" value="UPF0148_domain"/>
</dbReference>
<dbReference type="AlphaFoldDB" id="A0ABD4TK64"/>
<organism evidence="1 2">
    <name type="scientific">Methanocalculus taiwanensis</name>
    <dbReference type="NCBI Taxonomy" id="106207"/>
    <lineage>
        <taxon>Archaea</taxon>
        <taxon>Methanobacteriati</taxon>
        <taxon>Methanobacteriota</taxon>
        <taxon>Stenosarchaea group</taxon>
        <taxon>Methanomicrobia</taxon>
        <taxon>Methanomicrobiales</taxon>
        <taxon>Methanocalculaceae</taxon>
        <taxon>Methanocalculus</taxon>
    </lineage>
</organism>
<proteinExistence type="predicted"/>
<evidence type="ECO:0008006" key="3">
    <source>
        <dbReference type="Google" id="ProtNLM"/>
    </source>
</evidence>
<name>A0ABD4TK64_9EURY</name>
<sequence>MAEIDEIMAEYLLKGAKMLAKTCPACHAPIFEFKGQQFCVVCAESEKEAALADPEMPVDPIPANTMPADLPMQVLPATNGDVGIHRYQKSTDIPSCVDPISDTMVLLCRRIADEPDPARCLLYMQAIREGALSIATLADTNPHHHRKER</sequence>